<reference evidence="2" key="1">
    <citation type="journal article" date="2018" name="Nat. Plants">
        <title>Whole-genome landscape of Medicago truncatula symbiotic genes.</title>
        <authorList>
            <person name="Pecrix Y."/>
            <person name="Staton S.E."/>
            <person name="Sallet E."/>
            <person name="Lelandais-Briere C."/>
            <person name="Moreau S."/>
            <person name="Carrere S."/>
            <person name="Blein T."/>
            <person name="Jardinaud M.F."/>
            <person name="Latrasse D."/>
            <person name="Zouine M."/>
            <person name="Zahm M."/>
            <person name="Kreplak J."/>
            <person name="Mayjonade B."/>
            <person name="Satge C."/>
            <person name="Perez M."/>
            <person name="Cauet S."/>
            <person name="Marande W."/>
            <person name="Chantry-Darmon C."/>
            <person name="Lopez-Roques C."/>
            <person name="Bouchez O."/>
            <person name="Berard A."/>
            <person name="Debelle F."/>
            <person name="Munos S."/>
            <person name="Bendahmane A."/>
            <person name="Berges H."/>
            <person name="Niebel A."/>
            <person name="Buitink J."/>
            <person name="Frugier F."/>
            <person name="Benhamed M."/>
            <person name="Crespi M."/>
            <person name="Gouzy J."/>
            <person name="Gamas P."/>
        </authorList>
    </citation>
    <scope>NUCLEOTIDE SEQUENCE [LARGE SCALE GENOMIC DNA]</scope>
    <source>
        <strain evidence="2">cv. Jemalong A17</strain>
    </source>
</reference>
<dbReference type="AlphaFoldDB" id="A0A396GMA6"/>
<dbReference type="EMBL" id="PSQE01000008">
    <property type="protein sequence ID" value="RHN41331.1"/>
    <property type="molecule type" value="Genomic_DNA"/>
</dbReference>
<evidence type="ECO:0000313" key="2">
    <source>
        <dbReference type="Proteomes" id="UP000265566"/>
    </source>
</evidence>
<gene>
    <name evidence="1" type="ORF">MtrunA17_Chr8g0364951</name>
</gene>
<accession>A0A396GMA6</accession>
<name>A0A396GMA6_MEDTR</name>
<proteinExistence type="predicted"/>
<protein>
    <submittedName>
        <fullName evidence="1">Uncharacterized protein</fullName>
    </submittedName>
</protein>
<sequence length="52" mass="5967">MKVAIVNFFARSLVCFSRPEFEMLPLAPTMSLQNLDDKEVSIFYVVSKGLRK</sequence>
<evidence type="ECO:0000313" key="1">
    <source>
        <dbReference type="EMBL" id="RHN41331.1"/>
    </source>
</evidence>
<comment type="caution">
    <text evidence="1">The sequence shown here is derived from an EMBL/GenBank/DDBJ whole genome shotgun (WGS) entry which is preliminary data.</text>
</comment>
<organism evidence="1 2">
    <name type="scientific">Medicago truncatula</name>
    <name type="common">Barrel medic</name>
    <name type="synonym">Medicago tribuloides</name>
    <dbReference type="NCBI Taxonomy" id="3880"/>
    <lineage>
        <taxon>Eukaryota</taxon>
        <taxon>Viridiplantae</taxon>
        <taxon>Streptophyta</taxon>
        <taxon>Embryophyta</taxon>
        <taxon>Tracheophyta</taxon>
        <taxon>Spermatophyta</taxon>
        <taxon>Magnoliopsida</taxon>
        <taxon>eudicotyledons</taxon>
        <taxon>Gunneridae</taxon>
        <taxon>Pentapetalae</taxon>
        <taxon>rosids</taxon>
        <taxon>fabids</taxon>
        <taxon>Fabales</taxon>
        <taxon>Fabaceae</taxon>
        <taxon>Papilionoideae</taxon>
        <taxon>50 kb inversion clade</taxon>
        <taxon>NPAAA clade</taxon>
        <taxon>Hologalegina</taxon>
        <taxon>IRL clade</taxon>
        <taxon>Trifolieae</taxon>
        <taxon>Medicago</taxon>
    </lineage>
</organism>
<dbReference type="Gramene" id="rna47641">
    <property type="protein sequence ID" value="RHN41331.1"/>
    <property type="gene ID" value="gene47641"/>
</dbReference>
<dbReference type="Proteomes" id="UP000265566">
    <property type="component" value="Chromosome 8"/>
</dbReference>